<evidence type="ECO:0000313" key="4">
    <source>
        <dbReference type="RefSeq" id="XP_030986552.1"/>
    </source>
</evidence>
<keyword evidence="3" id="KW-1185">Reference proteome</keyword>
<evidence type="ECO:0000256" key="1">
    <source>
        <dbReference type="SAM" id="MobiDB-lite"/>
    </source>
</evidence>
<dbReference type="KEGG" id="pgri:PgNI_02202"/>
<protein>
    <submittedName>
        <fullName evidence="4">Uncharacterized protein</fullName>
    </submittedName>
</protein>
<evidence type="ECO:0000313" key="3">
    <source>
        <dbReference type="Proteomes" id="UP000515153"/>
    </source>
</evidence>
<feature type="region of interest" description="Disordered" evidence="1">
    <location>
        <begin position="50"/>
        <end position="95"/>
    </location>
</feature>
<dbReference type="OrthoDB" id="5245379at2759"/>
<sequence length="347" mass="35543">MQLFSVFKLVAIVALSAPGLAKPIDIPDETSLTARDVDLAQGGVAQVHEAVSRGSIDDAQQEGEGKKPEVVARDVKPSTSSSSTPAPAQHEKHVPRGLLSIASKVPGPWGLALKGGMLLKKTISLGSRFTRTARVANVAKAGRLSRVASSMRGGRLLRTQAMRTPMNLGIMRGGVQGGRTASGAMMRSGSMMRGGSMMQSGAMTRAGSMRKPLMRQGSIRPQTAAPGFAGQRLGQGAAGSAAGLGQGAGGQLSAGAAGGGFLGGAAAGAAVAESMGIGLHTNTGRCHCIPIGRRDLESLVRRQEEGEQQEGQCPPCPQGQISFSAAQGEQGGGTFQHGQHRFSFGNQ</sequence>
<feature type="compositionally biased region" description="Basic and acidic residues" evidence="1">
    <location>
        <begin position="63"/>
        <end position="76"/>
    </location>
</feature>
<proteinExistence type="predicted"/>
<dbReference type="GeneID" id="41957181"/>
<accession>A0A6P8BHD5</accession>
<dbReference type="AlphaFoldDB" id="A0A6P8BHD5"/>
<reference evidence="4" key="1">
    <citation type="journal article" date="2019" name="Mol. Biol. Evol.">
        <title>Blast fungal genomes show frequent chromosomal changes, gene gains and losses, and effector gene turnover.</title>
        <authorList>
            <person name="Gomez Luciano L.B."/>
            <person name="Jason Tsai I."/>
            <person name="Chuma I."/>
            <person name="Tosa Y."/>
            <person name="Chen Y.H."/>
            <person name="Li J.Y."/>
            <person name="Li M.Y."/>
            <person name="Jade Lu M.Y."/>
            <person name="Nakayashiki H."/>
            <person name="Li W.H."/>
        </authorList>
    </citation>
    <scope>NUCLEOTIDE SEQUENCE</scope>
    <source>
        <strain evidence="4">NI907</strain>
    </source>
</reference>
<name>A0A6P8BHD5_PYRGI</name>
<evidence type="ECO:0000256" key="2">
    <source>
        <dbReference type="SAM" id="SignalP"/>
    </source>
</evidence>
<dbReference type="RefSeq" id="XP_030986552.1">
    <property type="nucleotide sequence ID" value="XM_031122269.1"/>
</dbReference>
<keyword evidence="2" id="KW-0732">Signal</keyword>
<feature type="signal peptide" evidence="2">
    <location>
        <begin position="1"/>
        <end position="21"/>
    </location>
</feature>
<reference evidence="4" key="2">
    <citation type="submission" date="2019-10" db="EMBL/GenBank/DDBJ databases">
        <authorList>
            <consortium name="NCBI Genome Project"/>
        </authorList>
    </citation>
    <scope>NUCLEOTIDE SEQUENCE</scope>
    <source>
        <strain evidence="4">NI907</strain>
    </source>
</reference>
<feature type="region of interest" description="Disordered" evidence="1">
    <location>
        <begin position="221"/>
        <end position="249"/>
    </location>
</feature>
<feature type="chain" id="PRO_5027613685" evidence="2">
    <location>
        <begin position="22"/>
        <end position="347"/>
    </location>
</feature>
<feature type="compositionally biased region" description="Low complexity" evidence="1">
    <location>
        <begin position="227"/>
        <end position="241"/>
    </location>
</feature>
<organism evidence="3 4">
    <name type="scientific">Pyricularia grisea</name>
    <name type="common">Crabgrass-specific blast fungus</name>
    <name type="synonym">Magnaporthe grisea</name>
    <dbReference type="NCBI Taxonomy" id="148305"/>
    <lineage>
        <taxon>Eukaryota</taxon>
        <taxon>Fungi</taxon>
        <taxon>Dikarya</taxon>
        <taxon>Ascomycota</taxon>
        <taxon>Pezizomycotina</taxon>
        <taxon>Sordariomycetes</taxon>
        <taxon>Sordariomycetidae</taxon>
        <taxon>Magnaporthales</taxon>
        <taxon>Pyriculariaceae</taxon>
        <taxon>Pyricularia</taxon>
    </lineage>
</organism>
<gene>
    <name evidence="4" type="ORF">PgNI_02202</name>
</gene>
<reference evidence="4" key="3">
    <citation type="submission" date="2025-08" db="UniProtKB">
        <authorList>
            <consortium name="RefSeq"/>
        </authorList>
    </citation>
    <scope>IDENTIFICATION</scope>
    <source>
        <strain evidence="4">NI907</strain>
    </source>
</reference>
<dbReference type="Proteomes" id="UP000515153">
    <property type="component" value="Unplaced"/>
</dbReference>
<feature type="region of interest" description="Disordered" evidence="1">
    <location>
        <begin position="301"/>
        <end position="347"/>
    </location>
</feature>
<feature type="compositionally biased region" description="Low complexity" evidence="1">
    <location>
        <begin position="77"/>
        <end position="88"/>
    </location>
</feature>